<reference evidence="2 3" key="1">
    <citation type="journal article" date="2014" name="Genome Announc.">
        <title>Draft Genome Sequence of Moraxella bovoculi Strain 237T (ATCC BAA-1259T) Isolated from a Calf with Infectious Bovine Keratoconjunctivitis.</title>
        <authorList>
            <person name="Calcutt M.J."/>
            <person name="Foecking M.F."/>
            <person name="Martin N.T."/>
            <person name="Mhlanga-Mutangadura T."/>
            <person name="Reilly T.J."/>
        </authorList>
    </citation>
    <scope>NUCLEOTIDE SEQUENCE [LARGE SCALE GENOMIC DNA]</scope>
    <source>
        <strain evidence="2 3">237</strain>
    </source>
</reference>
<dbReference type="AlphaFoldDB" id="A0A066UMM0"/>
<dbReference type="Pfam" id="PF03702">
    <property type="entry name" value="AnmK"/>
    <property type="match status" value="1"/>
</dbReference>
<dbReference type="NCBIfam" id="NF007139">
    <property type="entry name" value="PRK09585.1-3"/>
    <property type="match status" value="1"/>
</dbReference>
<evidence type="ECO:0000256" key="1">
    <source>
        <dbReference type="HAMAP-Rule" id="MF_01270"/>
    </source>
</evidence>
<keyword evidence="1" id="KW-0067">ATP-binding</keyword>
<keyword evidence="1" id="KW-0808">Transferase</keyword>
<dbReference type="EC" id="2.7.1.170" evidence="1"/>
<protein>
    <recommendedName>
        <fullName evidence="1">Anhydro-N-acetylmuramic acid kinase</fullName>
        <ecNumber evidence="1">2.7.1.170</ecNumber>
    </recommendedName>
    <alternativeName>
        <fullName evidence="1">AnhMurNAc kinase</fullName>
    </alternativeName>
</protein>
<dbReference type="EMBL" id="AOMT01000013">
    <property type="protein sequence ID" value="KDN25419.1"/>
    <property type="molecule type" value="Genomic_DNA"/>
</dbReference>
<dbReference type="HAMAP" id="MF_01270">
    <property type="entry name" value="AnhMurNAc_kinase"/>
    <property type="match status" value="1"/>
</dbReference>
<dbReference type="InterPro" id="IPR005338">
    <property type="entry name" value="Anhydro_N_Ac-Mur_kinase"/>
</dbReference>
<dbReference type="GO" id="GO:0016301">
    <property type="term" value="F:kinase activity"/>
    <property type="evidence" value="ECO:0007669"/>
    <property type="project" value="UniProtKB-KW"/>
</dbReference>
<dbReference type="Proteomes" id="UP000035860">
    <property type="component" value="Unassembled WGS sequence"/>
</dbReference>
<comment type="function">
    <text evidence="1">Catalyzes the specific phosphorylation of 1,6-anhydro-N-acetylmuramic acid (anhMurNAc) with the simultaneous cleavage of the 1,6-anhydro ring, generating MurNAc-6-P. Is required for the utilization of anhMurNAc either imported from the medium or derived from its own cell wall murein, and thus plays a role in cell wall recycling.</text>
</comment>
<name>A0A066UMM0_9GAMM</name>
<dbReference type="CDD" id="cd24050">
    <property type="entry name" value="ASKHA_NBD_ANMK"/>
    <property type="match status" value="1"/>
</dbReference>
<dbReference type="PANTHER" id="PTHR30605">
    <property type="entry name" value="ANHYDRO-N-ACETYLMURAMIC ACID KINASE"/>
    <property type="match status" value="1"/>
</dbReference>
<feature type="binding site" evidence="1">
    <location>
        <begin position="22"/>
        <end position="29"/>
    </location>
    <ligand>
        <name>ATP</name>
        <dbReference type="ChEBI" id="CHEBI:30616"/>
    </ligand>
</feature>
<accession>A0A066UMM0</accession>
<comment type="similarity">
    <text evidence="1">Belongs to the anhydro-N-acetylmuramic acid kinase family.</text>
</comment>
<dbReference type="RefSeq" id="WP_046699508.1">
    <property type="nucleotide sequence ID" value="NZ_AOMT01000013.1"/>
</dbReference>
<comment type="pathway">
    <text evidence="1">Amino-sugar metabolism; 1,6-anhydro-N-acetylmuramate degradation.</text>
</comment>
<proteinExistence type="inferred from homology"/>
<dbReference type="GO" id="GO:0006040">
    <property type="term" value="P:amino sugar metabolic process"/>
    <property type="evidence" value="ECO:0007669"/>
    <property type="project" value="InterPro"/>
</dbReference>
<organism evidence="2 3">
    <name type="scientific">Moraxella bovoculi 237</name>
    <dbReference type="NCBI Taxonomy" id="743974"/>
    <lineage>
        <taxon>Bacteria</taxon>
        <taxon>Pseudomonadati</taxon>
        <taxon>Pseudomonadota</taxon>
        <taxon>Gammaproteobacteria</taxon>
        <taxon>Moraxellales</taxon>
        <taxon>Moraxellaceae</taxon>
        <taxon>Moraxella</taxon>
    </lineage>
</organism>
<dbReference type="GO" id="GO:0009254">
    <property type="term" value="P:peptidoglycan turnover"/>
    <property type="evidence" value="ECO:0007669"/>
    <property type="project" value="UniProtKB-UniRule"/>
</dbReference>
<sequence length="397" mass="43489">MNFDDFELQNEEAPYFIGMMSGTSLDALDAVLCRFDDEKPVVIASHGVDFPHDLKAALLALTAPNGTDDYIKDNELSFESELDVFGWASVFYGELCAQAVLELLDKSGISSEEVCAIGCHGQTVRHRPHWRFSLQLLDPNVLTERTGITVVSDFRRRDMAVGGQGAPLAPAFHEAIFNDFDDKRTKAVLNLGGIANITLLSDGQREVIGFDTGCANLLLDGWTKRHTGADFDKDGAWAKSGKIITSLLEQLLSHPFFKKPYPKSTGREEFNLEWLDTELTKFSTQHNSEYTPQDVQATLIDLTAVSVADALTQVSADDGELFVCGGGALNDYLMTRLSHHLPAWQVQSTDTLGVPPTLVESLAFAWLARQTMLSQVGNLPSVTGADRSVVLGQVCFP</sequence>
<dbReference type="UniPathway" id="UPA00343"/>
<keyword evidence="1" id="KW-0547">Nucleotide-binding</keyword>
<dbReference type="eggNOG" id="COG2377">
    <property type="taxonomic scope" value="Bacteria"/>
</dbReference>
<dbReference type="GO" id="GO:0016773">
    <property type="term" value="F:phosphotransferase activity, alcohol group as acceptor"/>
    <property type="evidence" value="ECO:0007669"/>
    <property type="project" value="UniProtKB-UniRule"/>
</dbReference>
<keyword evidence="1" id="KW-0119">Carbohydrate metabolism</keyword>
<dbReference type="GO" id="GO:0097175">
    <property type="term" value="P:1,6-anhydro-N-acetyl-beta-muramic acid catabolic process"/>
    <property type="evidence" value="ECO:0007669"/>
    <property type="project" value="UniProtKB-UniRule"/>
</dbReference>
<dbReference type="UniPathway" id="UPA00544"/>
<gene>
    <name evidence="1 2" type="primary">anmK</name>
    <name evidence="2" type="ORF">MBO_03537</name>
</gene>
<keyword evidence="1 2" id="KW-0418">Kinase</keyword>
<evidence type="ECO:0000313" key="3">
    <source>
        <dbReference type="Proteomes" id="UP000035860"/>
    </source>
</evidence>
<dbReference type="GO" id="GO:0005524">
    <property type="term" value="F:ATP binding"/>
    <property type="evidence" value="ECO:0007669"/>
    <property type="project" value="UniProtKB-UniRule"/>
</dbReference>
<comment type="caution">
    <text evidence="2">The sequence shown here is derived from an EMBL/GenBank/DDBJ whole genome shotgun (WGS) entry which is preliminary data.</text>
</comment>
<dbReference type="OrthoDB" id="9763949at2"/>
<comment type="catalytic activity">
    <reaction evidence="1">
        <text>1,6-anhydro-N-acetyl-beta-muramate + ATP + H2O = N-acetyl-D-muramate 6-phosphate + ADP + H(+)</text>
        <dbReference type="Rhea" id="RHEA:24952"/>
        <dbReference type="ChEBI" id="CHEBI:15377"/>
        <dbReference type="ChEBI" id="CHEBI:15378"/>
        <dbReference type="ChEBI" id="CHEBI:30616"/>
        <dbReference type="ChEBI" id="CHEBI:58690"/>
        <dbReference type="ChEBI" id="CHEBI:58722"/>
        <dbReference type="ChEBI" id="CHEBI:456216"/>
        <dbReference type="EC" id="2.7.1.170"/>
    </reaction>
</comment>
<dbReference type="InterPro" id="IPR043129">
    <property type="entry name" value="ATPase_NBD"/>
</dbReference>
<keyword evidence="3" id="KW-1185">Reference proteome</keyword>
<dbReference type="GeneID" id="301974521"/>
<dbReference type="Gene3D" id="3.30.420.40">
    <property type="match status" value="2"/>
</dbReference>
<dbReference type="PANTHER" id="PTHR30605:SF0">
    <property type="entry name" value="ANHYDRO-N-ACETYLMURAMIC ACID KINASE"/>
    <property type="match status" value="1"/>
</dbReference>
<evidence type="ECO:0000313" key="2">
    <source>
        <dbReference type="EMBL" id="KDN25419.1"/>
    </source>
</evidence>
<dbReference type="SUPFAM" id="SSF53067">
    <property type="entry name" value="Actin-like ATPase domain"/>
    <property type="match status" value="1"/>
</dbReference>
<comment type="pathway">
    <text evidence="1">Cell wall biogenesis; peptidoglycan recycling.</text>
</comment>